<comment type="subcellular location">
    <subcellularLocation>
        <location evidence="1">Cell envelope</location>
    </subcellularLocation>
</comment>
<dbReference type="InterPro" id="IPR058627">
    <property type="entry name" value="MdtA-like_C"/>
</dbReference>
<comment type="caution">
    <text evidence="9">The sequence shown here is derived from an EMBL/GenBank/DDBJ whole genome shotgun (WGS) entry which is preliminary data.</text>
</comment>
<accession>A0A5R9QID8</accession>
<dbReference type="NCBIfam" id="TIGR01730">
    <property type="entry name" value="RND_mfp"/>
    <property type="match status" value="1"/>
</dbReference>
<keyword evidence="10" id="KW-1185">Reference proteome</keyword>
<evidence type="ECO:0000256" key="4">
    <source>
        <dbReference type="ARBA" id="ARBA00023054"/>
    </source>
</evidence>
<proteinExistence type="inferred from homology"/>
<dbReference type="Proteomes" id="UP000306753">
    <property type="component" value="Unassembled WGS sequence"/>
</dbReference>
<feature type="coiled-coil region" evidence="5">
    <location>
        <begin position="155"/>
        <end position="182"/>
    </location>
</feature>
<evidence type="ECO:0000256" key="2">
    <source>
        <dbReference type="ARBA" id="ARBA00009477"/>
    </source>
</evidence>
<feature type="domain" description="Multidrug resistance protein MdtA-like C-terminal permuted SH3" evidence="8">
    <location>
        <begin position="322"/>
        <end position="378"/>
    </location>
</feature>
<dbReference type="Gene3D" id="2.40.30.170">
    <property type="match status" value="1"/>
</dbReference>
<dbReference type="AlphaFoldDB" id="A0A5R9QID8"/>
<feature type="compositionally biased region" description="Low complexity" evidence="6">
    <location>
        <begin position="389"/>
        <end position="399"/>
    </location>
</feature>
<evidence type="ECO:0000259" key="7">
    <source>
        <dbReference type="Pfam" id="PF25917"/>
    </source>
</evidence>
<dbReference type="Pfam" id="PF25967">
    <property type="entry name" value="RND-MFP_C"/>
    <property type="match status" value="1"/>
</dbReference>
<dbReference type="Gene3D" id="6.10.140.1990">
    <property type="match status" value="1"/>
</dbReference>
<comment type="similarity">
    <text evidence="2">Belongs to the membrane fusion protein (MFP) (TC 8.A.1) family.</text>
</comment>
<dbReference type="Gene3D" id="2.40.420.20">
    <property type="match status" value="1"/>
</dbReference>
<dbReference type="EMBL" id="QLAG01000003">
    <property type="protein sequence ID" value="TLX64989.1"/>
    <property type="molecule type" value="Genomic_DNA"/>
</dbReference>
<dbReference type="SUPFAM" id="SSF111369">
    <property type="entry name" value="HlyD-like secretion proteins"/>
    <property type="match status" value="1"/>
</dbReference>
<evidence type="ECO:0000259" key="8">
    <source>
        <dbReference type="Pfam" id="PF25967"/>
    </source>
</evidence>
<dbReference type="InterPro" id="IPR058625">
    <property type="entry name" value="MdtA-like_BSH"/>
</dbReference>
<dbReference type="InterPro" id="IPR035996">
    <property type="entry name" value="4pyrrol_Methylase_sf"/>
</dbReference>
<name>A0A5R9QID8_9GAMM</name>
<dbReference type="RefSeq" id="WP_138406610.1">
    <property type="nucleotide sequence ID" value="NZ_QLAE01000002.1"/>
</dbReference>
<evidence type="ECO:0000256" key="6">
    <source>
        <dbReference type="SAM" id="MobiDB-lite"/>
    </source>
</evidence>
<keyword evidence="3" id="KW-0813">Transport</keyword>
<dbReference type="GO" id="GO:1990195">
    <property type="term" value="C:macrolide transmembrane transporter complex"/>
    <property type="evidence" value="ECO:0007669"/>
    <property type="project" value="InterPro"/>
</dbReference>
<dbReference type="GO" id="GO:0015562">
    <property type="term" value="F:efflux transmembrane transporter activity"/>
    <property type="evidence" value="ECO:0007669"/>
    <property type="project" value="TreeGrafter"/>
</dbReference>
<feature type="region of interest" description="Disordered" evidence="6">
    <location>
        <begin position="380"/>
        <end position="399"/>
    </location>
</feature>
<keyword evidence="4 5" id="KW-0175">Coiled coil</keyword>
<protein>
    <submittedName>
        <fullName evidence="9">Efflux transporter periplasmic adaptor subunit</fullName>
    </submittedName>
</protein>
<dbReference type="InterPro" id="IPR030190">
    <property type="entry name" value="MacA_alpha-hairpin_sf"/>
</dbReference>
<sequence length="399" mass="42381">MPRSTRTRLLFAVALAVVAGGGYFAYTTFYPGPTQSRLLTAEVLPRNIEQSVIATGTLEAFEQVSVGAQVSGQIKTLAVAIGDTVNKGDLIAEIDSLTQQNALKNARAALANVKAQRAAKVAALKQAQLAFDRQKRMLEQQASAREDFEAAEATLATGKAEIAALDAQIEQAQIQVSTAELDLGYTRIVAPIDGTVVGVLVKEGQTVNSAQSAPTLVKLAQLDRMTVKAEISEADVVRVAPGQPVYFTTLGEPDRRYRATLRSVEPAPTSINTEDSASSATSSSTAIYYNGVFDVPNEEGRLRISMTAEVYIVLAQARGVPTIPVAALGRPARDGSYSVQVLQDDGRIVERSIRTGLEDSLNVEVTEGLSLNERIVLGDSSQASASPVPGRRGPPGMRL</sequence>
<dbReference type="GO" id="GO:0019898">
    <property type="term" value="C:extrinsic component of membrane"/>
    <property type="evidence" value="ECO:0007669"/>
    <property type="project" value="InterPro"/>
</dbReference>
<dbReference type="PANTHER" id="PTHR30469:SF33">
    <property type="entry name" value="SLR1207 PROTEIN"/>
    <property type="match status" value="1"/>
</dbReference>
<dbReference type="SUPFAM" id="SSF53790">
    <property type="entry name" value="Tetrapyrrole methylase"/>
    <property type="match status" value="1"/>
</dbReference>
<gene>
    <name evidence="9" type="ORF">DN820_03895</name>
</gene>
<dbReference type="OrthoDB" id="9791520at2"/>
<dbReference type="GO" id="GO:0030313">
    <property type="term" value="C:cell envelope"/>
    <property type="evidence" value="ECO:0007669"/>
    <property type="project" value="UniProtKB-SubCell"/>
</dbReference>
<dbReference type="GO" id="GO:1990961">
    <property type="term" value="P:xenobiotic detoxification by transmembrane export across the plasma membrane"/>
    <property type="evidence" value="ECO:0007669"/>
    <property type="project" value="InterPro"/>
</dbReference>
<dbReference type="PANTHER" id="PTHR30469">
    <property type="entry name" value="MULTIDRUG RESISTANCE PROTEIN MDTA"/>
    <property type="match status" value="1"/>
</dbReference>
<evidence type="ECO:0000313" key="9">
    <source>
        <dbReference type="EMBL" id="TLX64989.1"/>
    </source>
</evidence>
<dbReference type="Gene3D" id="2.40.50.100">
    <property type="match status" value="1"/>
</dbReference>
<dbReference type="GO" id="GO:1990281">
    <property type="term" value="C:efflux pump complex"/>
    <property type="evidence" value="ECO:0007669"/>
    <property type="project" value="TreeGrafter"/>
</dbReference>
<evidence type="ECO:0000256" key="5">
    <source>
        <dbReference type="SAM" id="Coils"/>
    </source>
</evidence>
<dbReference type="Pfam" id="PF25917">
    <property type="entry name" value="BSH_RND"/>
    <property type="match status" value="1"/>
</dbReference>
<evidence type="ECO:0000256" key="1">
    <source>
        <dbReference type="ARBA" id="ARBA00004196"/>
    </source>
</evidence>
<evidence type="ECO:0000313" key="10">
    <source>
        <dbReference type="Proteomes" id="UP000306753"/>
    </source>
</evidence>
<organism evidence="9 10">
    <name type="scientific">Stutzerimonas nosocomialis</name>
    <dbReference type="NCBI Taxonomy" id="1056496"/>
    <lineage>
        <taxon>Bacteria</taxon>
        <taxon>Pseudomonadati</taxon>
        <taxon>Pseudomonadota</taxon>
        <taxon>Gammaproteobacteria</taxon>
        <taxon>Pseudomonadales</taxon>
        <taxon>Pseudomonadaceae</taxon>
        <taxon>Stutzerimonas</taxon>
    </lineage>
</organism>
<reference evidence="9 10" key="1">
    <citation type="journal article" date="2017" name="Eur. J. Clin. Microbiol. Infect. Dis.">
        <title>Uncommonly isolated clinical Pseudomonas: identification and phylogenetic assignation.</title>
        <authorList>
            <person name="Mulet M."/>
            <person name="Gomila M."/>
            <person name="Ramirez A."/>
            <person name="Cardew S."/>
            <person name="Moore E.R."/>
            <person name="Lalucat J."/>
            <person name="Garcia-Valdes E."/>
        </authorList>
    </citation>
    <scope>NUCLEOTIDE SEQUENCE [LARGE SCALE GENOMIC DNA]</scope>
    <source>
        <strain evidence="9 10">SD129</strain>
    </source>
</reference>
<dbReference type="GO" id="GO:0008168">
    <property type="term" value="F:methyltransferase activity"/>
    <property type="evidence" value="ECO:0007669"/>
    <property type="project" value="InterPro"/>
</dbReference>
<evidence type="ECO:0000256" key="3">
    <source>
        <dbReference type="ARBA" id="ARBA00022448"/>
    </source>
</evidence>
<dbReference type="InterPro" id="IPR006143">
    <property type="entry name" value="RND_pump_MFP"/>
</dbReference>
<feature type="domain" description="Multidrug resistance protein MdtA-like barrel-sandwich hybrid" evidence="7">
    <location>
        <begin position="62"/>
        <end position="217"/>
    </location>
</feature>